<gene>
    <name evidence="8" type="primary">LOC106151021</name>
</gene>
<feature type="disulfide bond" evidence="5">
    <location>
        <begin position="158"/>
        <end position="195"/>
    </location>
</feature>
<dbReference type="PANTHER" id="PTHR10559:SF18">
    <property type="entry name" value="TRANSCOBALAMIN II"/>
    <property type="match status" value="1"/>
</dbReference>
<dbReference type="RefSeq" id="XP_013379536.1">
    <property type="nucleotide sequence ID" value="XM_013524082.1"/>
</dbReference>
<comment type="subcellular location">
    <subcellularLocation>
        <location evidence="1">Secreted</location>
    </subcellularLocation>
</comment>
<feature type="binding site" evidence="4">
    <location>
        <position position="225"/>
    </location>
    <ligand>
        <name>cyanocob(III)alamin</name>
        <dbReference type="ChEBI" id="CHEBI:17439"/>
    </ligand>
</feature>
<dbReference type="OMA" id="EASMILM"/>
<keyword evidence="4" id="KW-0170">Cobalt</keyword>
<feature type="signal peptide" evidence="6">
    <location>
        <begin position="1"/>
        <end position="22"/>
    </location>
</feature>
<dbReference type="GO" id="GO:0005615">
    <property type="term" value="C:extracellular space"/>
    <property type="evidence" value="ECO:0007669"/>
    <property type="project" value="TreeGrafter"/>
</dbReference>
<dbReference type="Proteomes" id="UP000085678">
    <property type="component" value="Unplaced"/>
</dbReference>
<dbReference type="SUPFAM" id="SSF48239">
    <property type="entry name" value="Terpenoid cyclases/Protein prenyltransferases"/>
    <property type="match status" value="1"/>
</dbReference>
<dbReference type="Gene3D" id="1.50.10.20">
    <property type="match status" value="1"/>
</dbReference>
<feature type="binding site" evidence="4">
    <location>
        <position position="411"/>
    </location>
    <ligand>
        <name>cyanocob(III)alamin</name>
        <dbReference type="ChEBI" id="CHEBI:17439"/>
    </ligand>
</feature>
<dbReference type="AlphaFoldDB" id="A0A1S3H230"/>
<evidence type="ECO:0000256" key="2">
    <source>
        <dbReference type="ARBA" id="ARBA00022525"/>
    </source>
</evidence>
<evidence type="ECO:0000313" key="8">
    <source>
        <dbReference type="RefSeq" id="XP_013379536.1"/>
    </source>
</evidence>
<evidence type="ECO:0000256" key="1">
    <source>
        <dbReference type="ARBA" id="ARBA00004613"/>
    </source>
</evidence>
<feature type="binding site" evidence="4">
    <location>
        <position position="389"/>
    </location>
    <ligand>
        <name>cyanocob(III)alamin</name>
        <dbReference type="ChEBI" id="CHEBI:17439"/>
    </ligand>
</feature>
<keyword evidence="3 6" id="KW-0732">Signal</keyword>
<sequence length="417" mass="45259">MDLKHMIGLFVLVLFDIDSVKGLSGTANEAIAKGRKWLMDQRNADWGWGTRSEAEAILALQLADGGWFDNSDPNVAVSVKQLNLDLLAALSSDSTLDKEEWYGGKLGQYICALVATCQNPQDFYGHDLVAIMEKHMNGFPRHYFNHNFAYAWGVLALCAAGVAVDDRFVQKMANDAGNYTFGIDEAAMSVIALSCVRNQADVTSAMDLGVKYILNKKKNDGSFGNEYTTSLALQAFDAVSHPDLTGLKKNAISVLLKAMGEDGSFQSISAATHVMPVLANKTYADIRVICRKGTSAPMSTTTPGQPISFTITLQSTRLSPGTTRRFTVTTNSGTSLYDAMRELEAGEVGFSFTSRQTSWGVSITSLMGVASSSKERIYWQILQSPSSPLTTTADKFHPNDGDGIIFRLVTYEGTLVG</sequence>
<dbReference type="GeneID" id="106151021"/>
<dbReference type="GO" id="GO:0031419">
    <property type="term" value="F:cobalamin binding"/>
    <property type="evidence" value="ECO:0007669"/>
    <property type="project" value="InterPro"/>
</dbReference>
<evidence type="ECO:0000313" key="7">
    <source>
        <dbReference type="Proteomes" id="UP000085678"/>
    </source>
</evidence>
<dbReference type="Gene3D" id="2.170.130.30">
    <property type="match status" value="1"/>
</dbReference>
<proteinExistence type="predicted"/>
<organism evidence="7 8">
    <name type="scientific">Lingula anatina</name>
    <name type="common">Brachiopod</name>
    <name type="synonym">Lingula unguis</name>
    <dbReference type="NCBI Taxonomy" id="7574"/>
    <lineage>
        <taxon>Eukaryota</taxon>
        <taxon>Metazoa</taxon>
        <taxon>Spiralia</taxon>
        <taxon>Lophotrochozoa</taxon>
        <taxon>Brachiopoda</taxon>
        <taxon>Linguliformea</taxon>
        <taxon>Lingulata</taxon>
        <taxon>Lingulida</taxon>
        <taxon>Linguloidea</taxon>
        <taxon>Lingulidae</taxon>
        <taxon>Lingula</taxon>
    </lineage>
</organism>
<dbReference type="OrthoDB" id="6343110at2759"/>
<keyword evidence="2" id="KW-0964">Secreted</keyword>
<dbReference type="InterPro" id="IPR008930">
    <property type="entry name" value="Terpenoid_cyclase/PrenylTrfase"/>
</dbReference>
<keyword evidence="5" id="KW-1015">Disulfide bond</keyword>
<protein>
    <submittedName>
        <fullName evidence="8">Transcobalamin-2-like</fullName>
    </submittedName>
</protein>
<evidence type="ECO:0000256" key="5">
    <source>
        <dbReference type="PIRSR" id="PIRSR602157-2"/>
    </source>
</evidence>
<dbReference type="GO" id="GO:0015889">
    <property type="term" value="P:cobalamin transport"/>
    <property type="evidence" value="ECO:0007669"/>
    <property type="project" value="InterPro"/>
</dbReference>
<dbReference type="InParanoid" id="A0A1S3H230"/>
<dbReference type="KEGG" id="lak:106151021"/>
<evidence type="ECO:0000256" key="4">
    <source>
        <dbReference type="PIRSR" id="PIRSR602157-1"/>
    </source>
</evidence>
<dbReference type="SMR" id="A0A1S3H230"/>
<name>A0A1S3H230_LINAN</name>
<feature type="chain" id="PRO_5010338965" evidence="6">
    <location>
        <begin position="23"/>
        <end position="417"/>
    </location>
</feature>
<dbReference type="Pfam" id="PF01122">
    <property type="entry name" value="Cobalamin_bind"/>
    <property type="match status" value="1"/>
</dbReference>
<accession>A0A1S3H230</accession>
<evidence type="ECO:0000256" key="3">
    <source>
        <dbReference type="ARBA" id="ARBA00022729"/>
    </source>
</evidence>
<feature type="binding site" evidence="4">
    <location>
        <position position="184"/>
    </location>
    <ligand>
        <name>cyanocob(III)alamin</name>
        <dbReference type="ChEBI" id="CHEBI:17439"/>
    </ligand>
</feature>
<dbReference type="FunCoup" id="A0A1S3H230">
    <property type="interactions" value="84"/>
</dbReference>
<evidence type="ECO:0000256" key="6">
    <source>
        <dbReference type="SAM" id="SignalP"/>
    </source>
</evidence>
<dbReference type="InterPro" id="IPR051588">
    <property type="entry name" value="Cobalamin_Transport"/>
</dbReference>
<reference evidence="8" key="1">
    <citation type="submission" date="2025-08" db="UniProtKB">
        <authorList>
            <consortium name="RefSeq"/>
        </authorList>
    </citation>
    <scope>IDENTIFICATION</scope>
    <source>
        <tissue evidence="8">Gonads</tissue>
    </source>
</reference>
<dbReference type="PANTHER" id="PTHR10559">
    <property type="entry name" value="TRANSCOBALAMIN-1/GASTRIC INTRINSIC FACTOR"/>
    <property type="match status" value="1"/>
</dbReference>
<dbReference type="InterPro" id="IPR002157">
    <property type="entry name" value="Cbl-bd_prot"/>
</dbReference>
<keyword evidence="7" id="KW-1185">Reference proteome</keyword>